<feature type="domain" description="TRAP C4-dicarboxylate transport system permease DctM subunit" evidence="8">
    <location>
        <begin position="12"/>
        <end position="420"/>
    </location>
</feature>
<feature type="transmembrane region" description="Helical" evidence="7">
    <location>
        <begin position="317"/>
        <end position="347"/>
    </location>
</feature>
<dbReference type="InterPro" id="IPR004681">
    <property type="entry name" value="TRAP_DctM"/>
</dbReference>
<feature type="transmembrane region" description="Helical" evidence="7">
    <location>
        <begin position="245"/>
        <end position="261"/>
    </location>
</feature>
<comment type="subcellular location">
    <subcellularLocation>
        <location evidence="1 7">Cell inner membrane</location>
        <topology evidence="1 7">Multi-pass membrane protein</topology>
    </subcellularLocation>
</comment>
<feature type="transmembrane region" description="Helical" evidence="7">
    <location>
        <begin position="359"/>
        <end position="384"/>
    </location>
</feature>
<dbReference type="NCBIfam" id="TIGR00786">
    <property type="entry name" value="dctM"/>
    <property type="match status" value="1"/>
</dbReference>
<comment type="subunit">
    <text evidence="7">The complex comprises the extracytoplasmic solute receptor protein and the two transmembrane proteins.</text>
</comment>
<keyword evidence="7" id="KW-0813">Transport</keyword>
<feature type="transmembrane region" description="Helical" evidence="7">
    <location>
        <begin position="172"/>
        <end position="196"/>
    </location>
</feature>
<keyword evidence="6 7" id="KW-0472">Membrane</keyword>
<dbReference type="AlphaFoldDB" id="A0A212AEH0"/>
<feature type="transmembrane region" description="Helical" evidence="7">
    <location>
        <begin position="404"/>
        <end position="425"/>
    </location>
</feature>
<keyword evidence="5 7" id="KW-1133">Transmembrane helix</keyword>
<dbReference type="PANTHER" id="PTHR33362:SF5">
    <property type="entry name" value="C4-DICARBOXYLATE TRAP TRANSPORTER LARGE PERMEASE PROTEIN DCTM"/>
    <property type="match status" value="1"/>
</dbReference>
<sequence>MTLAGPFSLAITMMTALALLGLPIGLSMICGSVLYLWMSGMDMGTAAEQFLNGMYSNYIILAVPLFILAAEIMNSGSMTERLLRFCNVLVGHMRGGLAQINVVQSLIFAGMSGSAIADAAGSGRMMQNMMTKEGRYTPSYAAALTAVTSVIGPILPPSIPMVVYALVSDVSIGYLFLAGVVPGLLMTGMQMFQVAWDARRHNFPVEPRVSLREVPRVTWRALPTLLMPVILLGCIYTGVTTPTEAAAIAAAYAVLVSVILYRSLSWREGYNAVLVSAKTSASIGMMIGGALVFNYVVTVENIPETLRAVLTGWELTPVQFLLLVNVLLLLLGCVLEGTAILLIIVPVFIPAAQALGIDLVHFGVVVVVNIMLGLVTPRYGLLLFIMTNISGSPMKDIIRDCLPFLAWMVLCLALITFFPDLVLWLPRLAGYAG</sequence>
<feature type="transmembrane region" description="Helical" evidence="7">
    <location>
        <begin position="58"/>
        <end position="76"/>
    </location>
</feature>
<dbReference type="Proteomes" id="UP000196878">
    <property type="component" value="Unassembled WGS sequence"/>
</dbReference>
<dbReference type="RefSeq" id="WP_088214415.1">
    <property type="nucleotide sequence ID" value="NZ_NIPW01000007.1"/>
</dbReference>
<comment type="caution">
    <text evidence="9">The sequence shown here is derived from an EMBL/GenBank/DDBJ whole genome shotgun (WGS) entry which is preliminary data.</text>
</comment>
<proteinExistence type="inferred from homology"/>
<evidence type="ECO:0000313" key="10">
    <source>
        <dbReference type="Proteomes" id="UP000196878"/>
    </source>
</evidence>
<evidence type="ECO:0000259" key="8">
    <source>
        <dbReference type="Pfam" id="PF06808"/>
    </source>
</evidence>
<dbReference type="EMBL" id="NIPW01000007">
    <property type="protein sequence ID" value="OWJ79622.1"/>
    <property type="molecule type" value="Genomic_DNA"/>
</dbReference>
<keyword evidence="10" id="KW-1185">Reference proteome</keyword>
<evidence type="ECO:0000256" key="4">
    <source>
        <dbReference type="ARBA" id="ARBA00022692"/>
    </source>
</evidence>
<comment type="similarity">
    <text evidence="7">Belongs to the TRAP transporter large permease family.</text>
</comment>
<dbReference type="GO" id="GO:0005886">
    <property type="term" value="C:plasma membrane"/>
    <property type="evidence" value="ECO:0007669"/>
    <property type="project" value="UniProtKB-SubCell"/>
</dbReference>
<feature type="transmembrane region" description="Helical" evidence="7">
    <location>
        <begin position="96"/>
        <end position="119"/>
    </location>
</feature>
<keyword evidence="3 7" id="KW-0997">Cell inner membrane</keyword>
<feature type="transmembrane region" description="Helical" evidence="7">
    <location>
        <begin position="273"/>
        <end position="297"/>
    </location>
</feature>
<dbReference type="InterPro" id="IPR010656">
    <property type="entry name" value="DctM"/>
</dbReference>
<organism evidence="9 10">
    <name type="scientific">Haematobacter genomosp. 1</name>
    <dbReference type="NCBI Taxonomy" id="366618"/>
    <lineage>
        <taxon>Bacteria</taxon>
        <taxon>Pseudomonadati</taxon>
        <taxon>Pseudomonadota</taxon>
        <taxon>Alphaproteobacteria</taxon>
        <taxon>Rhodobacterales</taxon>
        <taxon>Paracoccaceae</taxon>
        <taxon>Haematobacter</taxon>
    </lineage>
</organism>
<comment type="function">
    <text evidence="7">Part of the tripartite ATP-independent periplasmic (TRAP) transport system.</text>
</comment>
<accession>A0A212AEH0</accession>
<gene>
    <name evidence="9" type="ORF">CDV49_04710</name>
</gene>
<reference evidence="9 10" key="1">
    <citation type="submission" date="2016-12" db="EMBL/GenBank/DDBJ databases">
        <title>Comparison of Traditional DNA-DNA Hybridization with In Silico Genomic Analysis.</title>
        <authorList>
            <person name="Nicholson A.C."/>
            <person name="Humrighouse B.W."/>
            <person name="Graziano J."/>
            <person name="Lasker B."/>
            <person name="Whitney A.M."/>
            <person name="Mcquiston J.R."/>
        </authorList>
    </citation>
    <scope>NUCLEOTIDE SEQUENCE [LARGE SCALE GENOMIC DNA]</scope>
    <source>
        <strain evidence="9 10">H2240</strain>
    </source>
</reference>
<feature type="transmembrane region" description="Helical" evidence="7">
    <location>
        <begin position="217"/>
        <end position="239"/>
    </location>
</feature>
<dbReference type="GO" id="GO:0022857">
    <property type="term" value="F:transmembrane transporter activity"/>
    <property type="evidence" value="ECO:0007669"/>
    <property type="project" value="UniProtKB-UniRule"/>
</dbReference>
<keyword evidence="2" id="KW-1003">Cell membrane</keyword>
<keyword evidence="4 7" id="KW-0812">Transmembrane</keyword>
<evidence type="ECO:0000256" key="5">
    <source>
        <dbReference type="ARBA" id="ARBA00022989"/>
    </source>
</evidence>
<dbReference type="PANTHER" id="PTHR33362">
    <property type="entry name" value="SIALIC ACID TRAP TRANSPORTER PERMEASE PROTEIN SIAT-RELATED"/>
    <property type="match status" value="1"/>
</dbReference>
<dbReference type="PIRSF" id="PIRSF006066">
    <property type="entry name" value="HI0050"/>
    <property type="match status" value="1"/>
</dbReference>
<dbReference type="Pfam" id="PF06808">
    <property type="entry name" value="DctM"/>
    <property type="match status" value="1"/>
</dbReference>
<evidence type="ECO:0000256" key="7">
    <source>
        <dbReference type="RuleBase" id="RU369079"/>
    </source>
</evidence>
<feature type="transmembrane region" description="Helical" evidence="7">
    <location>
        <begin position="140"/>
        <end position="166"/>
    </location>
</feature>
<feature type="transmembrane region" description="Helical" evidence="7">
    <location>
        <begin position="6"/>
        <end position="37"/>
    </location>
</feature>
<name>A0A212AEH0_9RHOB</name>
<evidence type="ECO:0000313" key="9">
    <source>
        <dbReference type="EMBL" id="OWJ79622.1"/>
    </source>
</evidence>
<dbReference type="OrthoDB" id="9790209at2"/>
<protein>
    <recommendedName>
        <fullName evidence="7">TRAP transporter large permease protein</fullName>
    </recommendedName>
</protein>
<evidence type="ECO:0000256" key="2">
    <source>
        <dbReference type="ARBA" id="ARBA00022475"/>
    </source>
</evidence>
<evidence type="ECO:0000256" key="1">
    <source>
        <dbReference type="ARBA" id="ARBA00004429"/>
    </source>
</evidence>
<evidence type="ECO:0000256" key="6">
    <source>
        <dbReference type="ARBA" id="ARBA00023136"/>
    </source>
</evidence>
<evidence type="ECO:0000256" key="3">
    <source>
        <dbReference type="ARBA" id="ARBA00022519"/>
    </source>
</evidence>